<protein>
    <submittedName>
        <fullName evidence="1">Uncharacterized protein</fullName>
    </submittedName>
</protein>
<sequence>MKAERISTSSSFEFLDYRHRVKSSSPINPDLQVTHNAFWSYCGPLLTKGEDLPSNFQEWTLAALSDSLLPQLMPFLEFVNEVLRECGLDHYWLTIRATKATAEFDKPRWHTDDKFFGARGGGLRAMPRDDSSDRTLDLQTDWKLCTTLLGPSTMFIPTKFQAEARKKQRSTRKALTTDHDCTSIRCIACAATSDAVREQLSTDLRSMGTVQATFGECAFFRIGQERGAVHSEPSMSSGDRIFVNVVPGKKDELESLMAKWGMSFPRSWWIAPNVSRGRETSLWKY</sequence>
<proteinExistence type="predicted"/>
<reference evidence="1" key="1">
    <citation type="submission" date="2022-12" db="EMBL/GenBank/DDBJ databases">
        <title>Genome Sequence of Lasiodiplodia mahajangana.</title>
        <authorList>
            <person name="Buettner E."/>
        </authorList>
    </citation>
    <scope>NUCLEOTIDE SEQUENCE</scope>
    <source>
        <strain evidence="1">VT137</strain>
    </source>
</reference>
<dbReference type="EMBL" id="JAPUUL010000151">
    <property type="protein sequence ID" value="KAJ8132305.1"/>
    <property type="molecule type" value="Genomic_DNA"/>
</dbReference>
<name>A0ACC2JXR8_9PEZI</name>
<organism evidence="1 2">
    <name type="scientific">Lasiodiplodia mahajangana</name>
    <dbReference type="NCBI Taxonomy" id="1108764"/>
    <lineage>
        <taxon>Eukaryota</taxon>
        <taxon>Fungi</taxon>
        <taxon>Dikarya</taxon>
        <taxon>Ascomycota</taxon>
        <taxon>Pezizomycotina</taxon>
        <taxon>Dothideomycetes</taxon>
        <taxon>Dothideomycetes incertae sedis</taxon>
        <taxon>Botryosphaeriales</taxon>
        <taxon>Botryosphaeriaceae</taxon>
        <taxon>Lasiodiplodia</taxon>
    </lineage>
</organism>
<accession>A0ACC2JXR8</accession>
<dbReference type="Proteomes" id="UP001153332">
    <property type="component" value="Unassembled WGS sequence"/>
</dbReference>
<keyword evidence="2" id="KW-1185">Reference proteome</keyword>
<evidence type="ECO:0000313" key="2">
    <source>
        <dbReference type="Proteomes" id="UP001153332"/>
    </source>
</evidence>
<comment type="caution">
    <text evidence="1">The sequence shown here is derived from an EMBL/GenBank/DDBJ whole genome shotgun (WGS) entry which is preliminary data.</text>
</comment>
<evidence type="ECO:0000313" key="1">
    <source>
        <dbReference type="EMBL" id="KAJ8132305.1"/>
    </source>
</evidence>
<gene>
    <name evidence="1" type="ORF">O1611_g1318</name>
</gene>